<organism evidence="1 2">
    <name type="scientific">Panagrolaimus sp. PS1159</name>
    <dbReference type="NCBI Taxonomy" id="55785"/>
    <lineage>
        <taxon>Eukaryota</taxon>
        <taxon>Metazoa</taxon>
        <taxon>Ecdysozoa</taxon>
        <taxon>Nematoda</taxon>
        <taxon>Chromadorea</taxon>
        <taxon>Rhabditida</taxon>
        <taxon>Tylenchina</taxon>
        <taxon>Panagrolaimomorpha</taxon>
        <taxon>Panagrolaimoidea</taxon>
        <taxon>Panagrolaimidae</taxon>
        <taxon>Panagrolaimus</taxon>
    </lineage>
</organism>
<dbReference type="Proteomes" id="UP000887580">
    <property type="component" value="Unplaced"/>
</dbReference>
<protein>
    <submittedName>
        <fullName evidence="2">Uncharacterized protein</fullName>
    </submittedName>
</protein>
<proteinExistence type="predicted"/>
<sequence length="286" mass="32750">MRSRSSSYHWLFDGLICDPSYFDPNDSRYRCCCQQCHSATGVRIIAGLICVTVLMEIWHLGWYLFSGTSNSDGILSSVFQLCVGLMLCGTIIYSLCKENAAFLLPYLLLQTVGLATGFVILFALIYVTIDDDVSTIKAFFDSHGTNVVFNDNMDTKQPIRYMGFMMVGSCIVVIALQFWLISIVFSCWRYFRDKRAYGYSKGYNSYIVIRQPFINYNENHYQNDDKAIFRKLYRSVSADDLHIYNSPQYRSHSTFVETLSTTNNGNYPKISSVSFDCSTKKTMFLS</sequence>
<reference evidence="2" key="1">
    <citation type="submission" date="2022-11" db="UniProtKB">
        <authorList>
            <consortium name="WormBaseParasite"/>
        </authorList>
    </citation>
    <scope>IDENTIFICATION</scope>
</reference>
<evidence type="ECO:0000313" key="1">
    <source>
        <dbReference type="Proteomes" id="UP000887580"/>
    </source>
</evidence>
<name>A0AC35FT81_9BILA</name>
<accession>A0AC35FT81</accession>
<evidence type="ECO:0000313" key="2">
    <source>
        <dbReference type="WBParaSite" id="PS1159_v2.g20224.t1"/>
    </source>
</evidence>
<dbReference type="WBParaSite" id="PS1159_v2.g20224.t1">
    <property type="protein sequence ID" value="PS1159_v2.g20224.t1"/>
    <property type="gene ID" value="PS1159_v2.g20224"/>
</dbReference>